<name>A0A255EKP7_9ACTN</name>
<dbReference type="PANTHER" id="PTHR48081">
    <property type="entry name" value="AB HYDROLASE SUPERFAMILY PROTEIN C4A8.06C"/>
    <property type="match status" value="1"/>
</dbReference>
<sequence>MGSPLGLGRNRLRRPPMTEAAGPPDLRTIAYADATDPRQELDIHEHVGAPRRTAVVFIHGGGWYGGTRDAFTNMARWSAGRGFPTASLGYRIEEDTDYADKVADLETGLAIVTDKLRPERLILVGSSAGAHLATALVLEQRTPQPVVGVLSINGPGSMADDHLGESGQARVRQLGLTDEHLALFGQPPSELTPAEWLFLLAEDEHYFLHPGVEVLAGALARQGHAVETVIEPDTKHGFAYARTPESHPEMFARLSRFVDRCEAI</sequence>
<feature type="region of interest" description="Disordered" evidence="3">
    <location>
        <begin position="1"/>
        <end position="24"/>
    </location>
</feature>
<evidence type="ECO:0000313" key="6">
    <source>
        <dbReference type="Proteomes" id="UP000216300"/>
    </source>
</evidence>
<dbReference type="InterPro" id="IPR050300">
    <property type="entry name" value="GDXG_lipolytic_enzyme"/>
</dbReference>
<dbReference type="Pfam" id="PF20434">
    <property type="entry name" value="BD-FAE"/>
    <property type="match status" value="1"/>
</dbReference>
<dbReference type="InterPro" id="IPR029058">
    <property type="entry name" value="AB_hydrolase_fold"/>
</dbReference>
<accession>A0A255EKP7</accession>
<keyword evidence="6" id="KW-1185">Reference proteome</keyword>
<dbReference type="OrthoDB" id="9803828at2"/>
<dbReference type="PROSITE" id="PS01173">
    <property type="entry name" value="LIPASE_GDXG_HIS"/>
    <property type="match status" value="1"/>
</dbReference>
<evidence type="ECO:0000259" key="4">
    <source>
        <dbReference type="Pfam" id="PF20434"/>
    </source>
</evidence>
<protein>
    <recommendedName>
        <fullName evidence="4">BD-FAE-like domain-containing protein</fullName>
    </recommendedName>
</protein>
<proteinExistence type="inferred from homology"/>
<dbReference type="AlphaFoldDB" id="A0A255EKP7"/>
<feature type="domain" description="BD-FAE-like" evidence="4">
    <location>
        <begin position="52"/>
        <end position="140"/>
    </location>
</feature>
<reference evidence="5 6" key="1">
    <citation type="submission" date="2017-07" db="EMBL/GenBank/DDBJ databases">
        <title>Draft whole genome sequences of clinical Proprionibacteriaceae strains.</title>
        <authorList>
            <person name="Bernier A.-M."/>
            <person name="Bernard K."/>
            <person name="Domingo M.-C."/>
        </authorList>
    </citation>
    <scope>NUCLEOTIDE SEQUENCE [LARGE SCALE GENOMIC DNA]</scope>
    <source>
        <strain evidence="5 6">NML 150081</strain>
    </source>
</reference>
<evidence type="ECO:0000256" key="1">
    <source>
        <dbReference type="ARBA" id="ARBA00010515"/>
    </source>
</evidence>
<dbReference type="PANTHER" id="PTHR48081:SF33">
    <property type="entry name" value="KYNURENINE FORMAMIDASE"/>
    <property type="match status" value="1"/>
</dbReference>
<dbReference type="Proteomes" id="UP000216300">
    <property type="component" value="Unassembled WGS sequence"/>
</dbReference>
<comment type="caution">
    <text evidence="5">The sequence shown here is derived from an EMBL/GenBank/DDBJ whole genome shotgun (WGS) entry which is preliminary data.</text>
</comment>
<organism evidence="5 6">
    <name type="scientific">Parenemella sanctibonifatiensis</name>
    <dbReference type="NCBI Taxonomy" id="2016505"/>
    <lineage>
        <taxon>Bacteria</taxon>
        <taxon>Bacillati</taxon>
        <taxon>Actinomycetota</taxon>
        <taxon>Actinomycetes</taxon>
        <taxon>Propionibacteriales</taxon>
        <taxon>Propionibacteriaceae</taxon>
        <taxon>Parenemella</taxon>
    </lineage>
</organism>
<dbReference type="EMBL" id="NMVJ01000001">
    <property type="protein sequence ID" value="OYN92107.1"/>
    <property type="molecule type" value="Genomic_DNA"/>
</dbReference>
<dbReference type="GO" id="GO:0016787">
    <property type="term" value="F:hydrolase activity"/>
    <property type="evidence" value="ECO:0007669"/>
    <property type="project" value="UniProtKB-KW"/>
</dbReference>
<evidence type="ECO:0000256" key="2">
    <source>
        <dbReference type="ARBA" id="ARBA00022801"/>
    </source>
</evidence>
<dbReference type="InterPro" id="IPR002168">
    <property type="entry name" value="Lipase_GDXG_HIS_AS"/>
</dbReference>
<evidence type="ECO:0000256" key="3">
    <source>
        <dbReference type="SAM" id="MobiDB-lite"/>
    </source>
</evidence>
<dbReference type="Gene3D" id="3.40.50.1820">
    <property type="entry name" value="alpha/beta hydrolase"/>
    <property type="match status" value="1"/>
</dbReference>
<comment type="similarity">
    <text evidence="1">Belongs to the 'GDXG' lipolytic enzyme family.</text>
</comment>
<gene>
    <name evidence="5" type="ORF">CGZ91_00895</name>
</gene>
<keyword evidence="2" id="KW-0378">Hydrolase</keyword>
<dbReference type="SUPFAM" id="SSF53474">
    <property type="entry name" value="alpha/beta-Hydrolases"/>
    <property type="match status" value="1"/>
</dbReference>
<dbReference type="InterPro" id="IPR049492">
    <property type="entry name" value="BD-FAE-like_dom"/>
</dbReference>
<evidence type="ECO:0000313" key="5">
    <source>
        <dbReference type="EMBL" id="OYN92107.1"/>
    </source>
</evidence>